<dbReference type="EMBL" id="JAGGMS010000001">
    <property type="protein sequence ID" value="MBP2181731.1"/>
    <property type="molecule type" value="Genomic_DNA"/>
</dbReference>
<dbReference type="SUPFAM" id="SSF51735">
    <property type="entry name" value="NAD(P)-binding Rossmann-fold domains"/>
    <property type="match status" value="1"/>
</dbReference>
<dbReference type="RefSeq" id="WP_209665115.1">
    <property type="nucleotide sequence ID" value="NZ_JAGGMS010000001.1"/>
</dbReference>
<evidence type="ECO:0000256" key="1">
    <source>
        <dbReference type="ARBA" id="ARBA00023002"/>
    </source>
</evidence>
<dbReference type="InterPro" id="IPR052228">
    <property type="entry name" value="Sec_Metab_Biosynth_Oxidored"/>
</dbReference>
<proteinExistence type="predicted"/>
<dbReference type="PANTHER" id="PTHR47534">
    <property type="entry name" value="YALI0E05731P"/>
    <property type="match status" value="1"/>
</dbReference>
<keyword evidence="1" id="KW-0560">Oxidoreductase</keyword>
<name>A0ABS4PQN9_9PSEU</name>
<gene>
    <name evidence="2" type="ORF">JOM49_003257</name>
</gene>
<keyword evidence="3" id="KW-1185">Reference proteome</keyword>
<protein>
    <submittedName>
        <fullName evidence="2">NAD(P)-dependent dehydrogenase (Short-subunit alcohol dehydrogenase family)</fullName>
    </submittedName>
</protein>
<dbReference type="InterPro" id="IPR036291">
    <property type="entry name" value="NAD(P)-bd_dom_sf"/>
</dbReference>
<reference evidence="2 3" key="1">
    <citation type="submission" date="2021-03" db="EMBL/GenBank/DDBJ databases">
        <title>Sequencing the genomes of 1000 actinobacteria strains.</title>
        <authorList>
            <person name="Klenk H.-P."/>
        </authorList>
    </citation>
    <scope>NUCLEOTIDE SEQUENCE [LARGE SCALE GENOMIC DNA]</scope>
    <source>
        <strain evidence="2 3">DSM 45510</strain>
    </source>
</reference>
<comment type="caution">
    <text evidence="2">The sequence shown here is derived from an EMBL/GenBank/DDBJ whole genome shotgun (WGS) entry which is preliminary data.</text>
</comment>
<dbReference type="InterPro" id="IPR002347">
    <property type="entry name" value="SDR_fam"/>
</dbReference>
<dbReference type="Pfam" id="PF00106">
    <property type="entry name" value="adh_short"/>
    <property type="match status" value="1"/>
</dbReference>
<evidence type="ECO:0000313" key="3">
    <source>
        <dbReference type="Proteomes" id="UP000741013"/>
    </source>
</evidence>
<sequence length="267" mass="28527">MAKTVVITGGTDGIGTALARALAERGDHVVALGRNRERGARLVRGGGGLVTFHEVDLSLMSNTRAVAAEIAQAHPVIDGTVFCARYFRTNRMVTAEGLEHNFALFYRSRAVLGEALLGPLEKSERAVVINVAGPGHDTPVDWDDLQSARGYDGVRAMFQAGRLNDFLGVEFAERHPGIAYVLFHPGTTATGFAGEYDAATAAFIEQQKARAKPATTVVPPLLDLLDQPPSKALSAFHLDTELDVHSGLFRRADAKRLAAALGPTSSR</sequence>
<organism evidence="2 3">
    <name type="scientific">Amycolatopsis magusensis</name>
    <dbReference type="NCBI Taxonomy" id="882444"/>
    <lineage>
        <taxon>Bacteria</taxon>
        <taxon>Bacillati</taxon>
        <taxon>Actinomycetota</taxon>
        <taxon>Actinomycetes</taxon>
        <taxon>Pseudonocardiales</taxon>
        <taxon>Pseudonocardiaceae</taxon>
        <taxon>Amycolatopsis</taxon>
    </lineage>
</organism>
<dbReference type="PANTHER" id="PTHR47534:SF3">
    <property type="entry name" value="ALCOHOL DEHYDROGENASE-LIKE C-TERMINAL DOMAIN-CONTAINING PROTEIN"/>
    <property type="match status" value="1"/>
</dbReference>
<evidence type="ECO:0000313" key="2">
    <source>
        <dbReference type="EMBL" id="MBP2181731.1"/>
    </source>
</evidence>
<accession>A0ABS4PQN9</accession>
<dbReference type="Gene3D" id="3.40.50.720">
    <property type="entry name" value="NAD(P)-binding Rossmann-like Domain"/>
    <property type="match status" value="1"/>
</dbReference>
<dbReference type="Proteomes" id="UP000741013">
    <property type="component" value="Unassembled WGS sequence"/>
</dbReference>